<dbReference type="AlphaFoldDB" id="A0A3D2SMF8"/>
<comment type="caution">
    <text evidence="1">The sequence shown here is derived from an EMBL/GenBank/DDBJ whole genome shotgun (WGS) entry which is preliminary data.</text>
</comment>
<evidence type="ECO:0000313" key="2">
    <source>
        <dbReference type="Proteomes" id="UP000263596"/>
    </source>
</evidence>
<protein>
    <submittedName>
        <fullName evidence="1">Uncharacterized protein</fullName>
    </submittedName>
</protein>
<dbReference type="Proteomes" id="UP000263596">
    <property type="component" value="Unassembled WGS sequence"/>
</dbReference>
<dbReference type="RefSeq" id="WP_049173636.1">
    <property type="nucleotide sequence ID" value="NZ_BKFK01000026.1"/>
</dbReference>
<organism evidence="1 2">
    <name type="scientific">Acinetobacter ursingii</name>
    <dbReference type="NCBI Taxonomy" id="108980"/>
    <lineage>
        <taxon>Bacteria</taxon>
        <taxon>Pseudomonadati</taxon>
        <taxon>Pseudomonadota</taxon>
        <taxon>Gammaproteobacteria</taxon>
        <taxon>Moraxellales</taxon>
        <taxon>Moraxellaceae</taxon>
        <taxon>Acinetobacter</taxon>
    </lineage>
</organism>
<name>A0A3D2SMF8_9GAMM</name>
<sequence>MHPRVLLISTSYTNIESVINDLTISLSAPSLELITAKDLSKNEILRAIENSLYVFSIITDQWDSLLTFEEYQEVITEINLNKTPYWCVCDQKTIYARTILNELKFLDTLSDLPEHDVKLLIDIYHTFIKHHEPEPSNRTGNWVHPYRTLEEISFYFVNQLVYAGHG</sequence>
<proteinExistence type="predicted"/>
<gene>
    <name evidence="1" type="ORF">DHW29_05845</name>
</gene>
<evidence type="ECO:0000313" key="1">
    <source>
        <dbReference type="EMBL" id="HCK29745.1"/>
    </source>
</evidence>
<accession>A0A3D2SMF8</accession>
<reference evidence="1 2" key="1">
    <citation type="journal article" date="2018" name="Nat. Biotechnol.">
        <title>A standardized bacterial taxonomy based on genome phylogeny substantially revises the tree of life.</title>
        <authorList>
            <person name="Parks D.H."/>
            <person name="Chuvochina M."/>
            <person name="Waite D.W."/>
            <person name="Rinke C."/>
            <person name="Skarshewski A."/>
            <person name="Chaumeil P.A."/>
            <person name="Hugenholtz P."/>
        </authorList>
    </citation>
    <scope>NUCLEOTIDE SEQUENCE [LARGE SCALE GENOMIC DNA]</scope>
    <source>
        <strain evidence="1">UBA9669</strain>
    </source>
</reference>
<dbReference type="EMBL" id="DPVE01000110">
    <property type="protein sequence ID" value="HCK29745.1"/>
    <property type="molecule type" value="Genomic_DNA"/>
</dbReference>